<dbReference type="InterPro" id="IPR017941">
    <property type="entry name" value="Rieske_2Fe-2S"/>
</dbReference>
<keyword evidence="11" id="KW-1185">Reference proteome</keyword>
<evidence type="ECO:0000256" key="7">
    <source>
        <dbReference type="ARBA" id="ARBA00023014"/>
    </source>
</evidence>
<dbReference type="GO" id="GO:0016491">
    <property type="term" value="F:oxidoreductase activity"/>
    <property type="evidence" value="ECO:0007669"/>
    <property type="project" value="UniProtKB-KW"/>
</dbReference>
<evidence type="ECO:0000313" key="10">
    <source>
        <dbReference type="EMBL" id="TFY97156.1"/>
    </source>
</evidence>
<keyword evidence="8" id="KW-0520">NAD</keyword>
<dbReference type="PROSITE" id="PS51296">
    <property type="entry name" value="RIESKE"/>
    <property type="match status" value="1"/>
</dbReference>
<dbReference type="SUPFAM" id="SSF55961">
    <property type="entry name" value="Bet v1-like"/>
    <property type="match status" value="1"/>
</dbReference>
<dbReference type="PROSITE" id="PS00570">
    <property type="entry name" value="RING_HYDROXYL_ALPHA"/>
    <property type="match status" value="1"/>
</dbReference>
<keyword evidence="5" id="KW-0560">Oxidoreductase</keyword>
<dbReference type="EMBL" id="SMLK01000008">
    <property type="protein sequence ID" value="TFY97156.1"/>
    <property type="molecule type" value="Genomic_DNA"/>
</dbReference>
<dbReference type="InterPro" id="IPR015879">
    <property type="entry name" value="Ring_hydroxy_dOase_asu_C_dom"/>
</dbReference>
<accession>A0A4Z0BCZ0</accession>
<dbReference type="Pfam" id="PF00848">
    <property type="entry name" value="Ring_hydroxyl_A"/>
    <property type="match status" value="1"/>
</dbReference>
<organism evidence="10 11">
    <name type="scientific">Ramlibacter humi</name>
    <dbReference type="NCBI Taxonomy" id="2530451"/>
    <lineage>
        <taxon>Bacteria</taxon>
        <taxon>Pseudomonadati</taxon>
        <taxon>Pseudomonadota</taxon>
        <taxon>Betaproteobacteria</taxon>
        <taxon>Burkholderiales</taxon>
        <taxon>Comamonadaceae</taxon>
        <taxon>Ramlibacter</taxon>
    </lineage>
</organism>
<dbReference type="SUPFAM" id="SSF50022">
    <property type="entry name" value="ISP domain"/>
    <property type="match status" value="1"/>
</dbReference>
<comment type="caution">
    <text evidence="10">The sequence shown here is derived from an EMBL/GenBank/DDBJ whole genome shotgun (WGS) entry which is preliminary data.</text>
</comment>
<gene>
    <name evidence="10" type="ORF">EZ216_18920</name>
</gene>
<protein>
    <submittedName>
        <fullName evidence="10">Salicylate hydroxylase</fullName>
    </submittedName>
</protein>
<dbReference type="Pfam" id="PF00355">
    <property type="entry name" value="Rieske"/>
    <property type="match status" value="1"/>
</dbReference>
<dbReference type="AlphaFoldDB" id="A0A4Z0BCZ0"/>
<dbReference type="InterPro" id="IPR015881">
    <property type="entry name" value="ARHD_Rieske_2Fe_2S"/>
</dbReference>
<feature type="domain" description="Rieske" evidence="9">
    <location>
        <begin position="42"/>
        <end position="136"/>
    </location>
</feature>
<comment type="cofactor">
    <cofactor evidence="1">
        <name>Fe cation</name>
        <dbReference type="ChEBI" id="CHEBI:24875"/>
    </cofactor>
</comment>
<keyword evidence="3" id="KW-0001">2Fe-2S</keyword>
<dbReference type="InterPro" id="IPR001663">
    <property type="entry name" value="Rng_hydr_dOase-A"/>
</dbReference>
<evidence type="ECO:0000256" key="6">
    <source>
        <dbReference type="ARBA" id="ARBA00023004"/>
    </source>
</evidence>
<dbReference type="GO" id="GO:0051537">
    <property type="term" value="F:2 iron, 2 sulfur cluster binding"/>
    <property type="evidence" value="ECO:0007669"/>
    <property type="project" value="UniProtKB-KW"/>
</dbReference>
<dbReference type="RefSeq" id="WP_135251355.1">
    <property type="nucleotide sequence ID" value="NZ_SMLK01000008.1"/>
</dbReference>
<evidence type="ECO:0000259" key="9">
    <source>
        <dbReference type="PROSITE" id="PS51296"/>
    </source>
</evidence>
<sequence>MNAPETLSRWNRPESSRVPFWAYTDAQLYRRELEKVFYGPHWCYVGLEVEVPNTGDYKLSWVGERQVIMVRDRVAPKDRGTDPGIRVVENRCAHRGVRFCQQPHGNARSFVCPYHQWTYKLNGDLAGLPFKDGVQATDENGAACVNGGMPADFDLKANGLTKLRVEVLHGLVFATFSEEAEPLADYLGPQVMPWLDRIFNGRSLTLLGYNRQRIPGNWKLMMENIKDPYHPGLLHTWFVTFGLWRADQKSRMVMDAHGRHAVMISRRNDGGENKTVTDGVTSFKANMVLNDARLLDVVPEPWWKVPDPSNPGHDIMPTVTMITLFPSLIIQQQVNSLSTRHIVPRGEGEFDFVWTHFGFADDTPEMTQRRLRQANLFGPAGFVSADDGEVIELSQQGFEQWGEDGSTLCELGGTGTGGTEHMVTETLIRSMYAYWRKVMGV</sequence>
<dbReference type="InterPro" id="IPR043264">
    <property type="entry name" value="AhdA1c-like_alpha_C"/>
</dbReference>
<evidence type="ECO:0000256" key="8">
    <source>
        <dbReference type="ARBA" id="ARBA00023027"/>
    </source>
</evidence>
<comment type="similarity">
    <text evidence="2">Belongs to the bacterial ring-hydroxylating dioxygenase alpha subunit family.</text>
</comment>
<dbReference type="Gene3D" id="3.90.380.10">
    <property type="entry name" value="Naphthalene 1,2-dioxygenase Alpha Subunit, Chain A, domain 1"/>
    <property type="match status" value="1"/>
</dbReference>
<name>A0A4Z0BCZ0_9BURK</name>
<evidence type="ECO:0000313" key="11">
    <source>
        <dbReference type="Proteomes" id="UP000297839"/>
    </source>
</evidence>
<proteinExistence type="inferred from homology"/>
<evidence type="ECO:0000256" key="3">
    <source>
        <dbReference type="ARBA" id="ARBA00022714"/>
    </source>
</evidence>
<dbReference type="GO" id="GO:0005506">
    <property type="term" value="F:iron ion binding"/>
    <property type="evidence" value="ECO:0007669"/>
    <property type="project" value="InterPro"/>
</dbReference>
<keyword evidence="6" id="KW-0408">Iron</keyword>
<evidence type="ECO:0000256" key="1">
    <source>
        <dbReference type="ARBA" id="ARBA00001962"/>
    </source>
</evidence>
<dbReference type="PANTHER" id="PTHR43756">
    <property type="entry name" value="CHOLINE MONOOXYGENASE, CHLOROPLASTIC"/>
    <property type="match status" value="1"/>
</dbReference>
<keyword evidence="4" id="KW-0479">Metal-binding</keyword>
<evidence type="ECO:0000256" key="5">
    <source>
        <dbReference type="ARBA" id="ARBA00023002"/>
    </source>
</evidence>
<dbReference type="Gene3D" id="2.102.10.10">
    <property type="entry name" value="Rieske [2Fe-2S] iron-sulphur domain"/>
    <property type="match status" value="1"/>
</dbReference>
<keyword evidence="7" id="KW-0411">Iron-sulfur</keyword>
<evidence type="ECO:0000256" key="4">
    <source>
        <dbReference type="ARBA" id="ARBA00022723"/>
    </source>
</evidence>
<dbReference type="PRINTS" id="PR00090">
    <property type="entry name" value="RNGDIOXGNASE"/>
</dbReference>
<reference evidence="10 11" key="1">
    <citation type="submission" date="2019-03" db="EMBL/GenBank/DDBJ databases">
        <title>Ramlibacter sp. 18x22-1, whole genome shotgun sequence.</title>
        <authorList>
            <person name="Zhang X."/>
            <person name="Feng G."/>
            <person name="Zhu H."/>
        </authorList>
    </citation>
    <scope>NUCLEOTIDE SEQUENCE [LARGE SCALE GENOMIC DNA]</scope>
    <source>
        <strain evidence="10 11">18x22-1</strain>
    </source>
</reference>
<dbReference type="PANTHER" id="PTHR43756:SF5">
    <property type="entry name" value="CHOLINE MONOOXYGENASE, CHLOROPLASTIC"/>
    <property type="match status" value="1"/>
</dbReference>
<dbReference type="Proteomes" id="UP000297839">
    <property type="component" value="Unassembled WGS sequence"/>
</dbReference>
<dbReference type="CDD" id="cd08880">
    <property type="entry name" value="RHO_alpha_C_ahdA1c-like"/>
    <property type="match status" value="1"/>
</dbReference>
<dbReference type="InterPro" id="IPR036922">
    <property type="entry name" value="Rieske_2Fe-2S_sf"/>
</dbReference>
<dbReference type="OrthoDB" id="9790995at2"/>
<evidence type="ECO:0000256" key="2">
    <source>
        <dbReference type="ARBA" id="ARBA00008751"/>
    </source>
</evidence>